<gene>
    <name evidence="4" type="ORF">D5281_07190</name>
</gene>
<reference evidence="4" key="1">
    <citation type="submission" date="2018-09" db="EMBL/GenBank/DDBJ databases">
        <title>Murine metabolic-syndrome-specific gut microbial biobank.</title>
        <authorList>
            <person name="Liu C."/>
        </authorList>
    </citation>
    <scope>NUCLEOTIDE SEQUENCE</scope>
    <source>
        <strain evidence="4">D42-62</strain>
    </source>
</reference>
<dbReference type="SUPFAM" id="SSF51735">
    <property type="entry name" value="NAD(P)-binding Rossmann-fold domains"/>
    <property type="match status" value="1"/>
</dbReference>
<dbReference type="PANTHER" id="PTHR43249:SF1">
    <property type="entry name" value="D-GLUCOSIDE 3-DEHYDROGENASE"/>
    <property type="match status" value="1"/>
</dbReference>
<dbReference type="Pfam" id="PF01408">
    <property type="entry name" value="GFO_IDH_MocA"/>
    <property type="match status" value="1"/>
</dbReference>
<evidence type="ECO:0000256" key="1">
    <source>
        <dbReference type="ARBA" id="ARBA00010928"/>
    </source>
</evidence>
<dbReference type="InterPro" id="IPR036291">
    <property type="entry name" value="NAD(P)-bd_dom_sf"/>
</dbReference>
<dbReference type="Proteomes" id="UP001154420">
    <property type="component" value="Unassembled WGS sequence"/>
</dbReference>
<name>A0A9X5BEX5_9FIRM</name>
<comment type="similarity">
    <text evidence="1">Belongs to the Gfo/Idh/MocA family.</text>
</comment>
<dbReference type="Gene3D" id="3.30.360.10">
    <property type="entry name" value="Dihydrodipicolinate Reductase, domain 2"/>
    <property type="match status" value="1"/>
</dbReference>
<dbReference type="PANTHER" id="PTHR43249">
    <property type="entry name" value="UDP-N-ACETYL-2-AMINO-2-DEOXY-D-GLUCURONATE OXIDASE"/>
    <property type="match status" value="1"/>
</dbReference>
<protein>
    <submittedName>
        <fullName evidence="4">Gfo/Idh/MocA family oxidoreductase</fullName>
    </submittedName>
</protein>
<proteinExistence type="inferred from homology"/>
<sequence>MSMKNIKIGIIGCGGIAQSKHLPSLRCIEGVRVIGFYDPVKSRAIECADKFGDDAKIYEDAQELLEDPKIDAVHICTPNHTHAELSIMALENNKHVMCEKPMAINAKQAMKMEQAAKRSGKILTIGYQSRFERNSLYLKKLCEQGKLGEIYYGKAHAIRRRGVPTWGSFLNTEIQGGGCLTDMGTHALDLTLWLMNNYEPEYAVCNTYCKLGKNPNAANVWGPWDPEKFQVEDSAFGFVRMKNGATVEIDCSWALNITDVKESISTLCGTKAGADMRDGLTINGENEQSLYVSKIDVSNTTGISLDIPYSENPGLMEMEDWIYAIRTGKEPLVKVHEAVVVCQIIDGMYWSAKMREPYYF</sequence>
<evidence type="ECO:0000259" key="3">
    <source>
        <dbReference type="Pfam" id="PF02894"/>
    </source>
</evidence>
<evidence type="ECO:0000259" key="2">
    <source>
        <dbReference type="Pfam" id="PF01408"/>
    </source>
</evidence>
<dbReference type="Pfam" id="PF02894">
    <property type="entry name" value="GFO_IDH_MocA_C"/>
    <property type="match status" value="1"/>
</dbReference>
<evidence type="ECO:0000313" key="5">
    <source>
        <dbReference type="Proteomes" id="UP001154420"/>
    </source>
</evidence>
<dbReference type="InterPro" id="IPR052515">
    <property type="entry name" value="Gfo/Idh/MocA_Oxidoreductase"/>
</dbReference>
<dbReference type="Gene3D" id="3.40.50.720">
    <property type="entry name" value="NAD(P)-binding Rossmann-like Domain"/>
    <property type="match status" value="1"/>
</dbReference>
<dbReference type="InterPro" id="IPR000683">
    <property type="entry name" value="Gfo/Idh/MocA-like_OxRdtase_N"/>
</dbReference>
<dbReference type="AlphaFoldDB" id="A0A9X5BEX5"/>
<dbReference type="OrthoDB" id="9815825at2"/>
<keyword evidence="5" id="KW-1185">Reference proteome</keyword>
<comment type="caution">
    <text evidence="4">The sequence shown here is derived from an EMBL/GenBank/DDBJ whole genome shotgun (WGS) entry which is preliminary data.</text>
</comment>
<feature type="domain" description="Gfo/Idh/MocA-like oxidoreductase C-terminal" evidence="3">
    <location>
        <begin position="139"/>
        <end position="357"/>
    </location>
</feature>
<dbReference type="EMBL" id="QZDT01000008">
    <property type="protein sequence ID" value="NBJ92387.1"/>
    <property type="molecule type" value="Genomic_DNA"/>
</dbReference>
<feature type="domain" description="Gfo/Idh/MocA-like oxidoreductase N-terminal" evidence="2">
    <location>
        <begin position="6"/>
        <end position="127"/>
    </location>
</feature>
<organism evidence="4 5">
    <name type="scientific">Parablautia muri</name>
    <dbReference type="NCBI Taxonomy" id="2320879"/>
    <lineage>
        <taxon>Bacteria</taxon>
        <taxon>Bacillati</taxon>
        <taxon>Bacillota</taxon>
        <taxon>Clostridia</taxon>
        <taxon>Lachnospirales</taxon>
        <taxon>Lachnospiraceae</taxon>
        <taxon>Parablautia</taxon>
    </lineage>
</organism>
<accession>A0A9X5BEX5</accession>
<evidence type="ECO:0000313" key="4">
    <source>
        <dbReference type="EMBL" id="NBJ92387.1"/>
    </source>
</evidence>
<dbReference type="SUPFAM" id="SSF55347">
    <property type="entry name" value="Glyceraldehyde-3-phosphate dehydrogenase-like, C-terminal domain"/>
    <property type="match status" value="1"/>
</dbReference>
<dbReference type="InterPro" id="IPR004104">
    <property type="entry name" value="Gfo/Idh/MocA-like_OxRdtase_C"/>
</dbReference>
<dbReference type="GO" id="GO:0000166">
    <property type="term" value="F:nucleotide binding"/>
    <property type="evidence" value="ECO:0007669"/>
    <property type="project" value="InterPro"/>
</dbReference>